<sequence length="221" mass="24836">MQHFYIEQEIVSDNAANQSPSAMHHAAEVVNGDQAQEFLDSDYEILVPSNIPFENNHATNANPPFLHDSVVQEVSVIPRTTTNRVVEVSILGERNVESRFCGAIIWLQEKVAHSLNINPKFGLCCQSGKVLLALLPPSPEYLNELLKDRFVMENIESLNSIFCFTFMGGKIDRFVQDGRAPPCFKISSENYHRIGSLLPGPGQMHSFVQLYICDTENEVRN</sequence>
<dbReference type="PANTHER" id="PTHR45786">
    <property type="entry name" value="DNA BINDING PROTEIN-LIKE"/>
    <property type="match status" value="1"/>
</dbReference>
<proteinExistence type="predicted"/>
<dbReference type="PANTHER" id="PTHR45786:SF74">
    <property type="entry name" value="ATP-DEPENDENT DNA HELICASE"/>
    <property type="match status" value="1"/>
</dbReference>
<comment type="caution">
    <text evidence="1">The sequence shown here is derived from an EMBL/GenBank/DDBJ whole genome shotgun (WGS) entry which is preliminary data.</text>
</comment>
<evidence type="ECO:0000313" key="1">
    <source>
        <dbReference type="EMBL" id="KAG8366040.1"/>
    </source>
</evidence>
<accession>A0AAV6WGG7</accession>
<protein>
    <submittedName>
        <fullName evidence="1">Uncharacterized protein</fullName>
    </submittedName>
</protein>
<organism evidence="1 2">
    <name type="scientific">Buddleja alternifolia</name>
    <dbReference type="NCBI Taxonomy" id="168488"/>
    <lineage>
        <taxon>Eukaryota</taxon>
        <taxon>Viridiplantae</taxon>
        <taxon>Streptophyta</taxon>
        <taxon>Embryophyta</taxon>
        <taxon>Tracheophyta</taxon>
        <taxon>Spermatophyta</taxon>
        <taxon>Magnoliopsida</taxon>
        <taxon>eudicotyledons</taxon>
        <taxon>Gunneridae</taxon>
        <taxon>Pentapetalae</taxon>
        <taxon>asterids</taxon>
        <taxon>lamiids</taxon>
        <taxon>Lamiales</taxon>
        <taxon>Scrophulariaceae</taxon>
        <taxon>Buddlejeae</taxon>
        <taxon>Buddleja</taxon>
    </lineage>
</organism>
<dbReference type="AlphaFoldDB" id="A0AAV6WGG7"/>
<name>A0AAV6WGG7_9LAMI</name>
<reference evidence="1" key="1">
    <citation type="submission" date="2019-10" db="EMBL/GenBank/DDBJ databases">
        <authorList>
            <person name="Zhang R."/>
            <person name="Pan Y."/>
            <person name="Wang J."/>
            <person name="Ma R."/>
            <person name="Yu S."/>
        </authorList>
    </citation>
    <scope>NUCLEOTIDE SEQUENCE</scope>
    <source>
        <strain evidence="1">LA-IB0</strain>
        <tissue evidence="1">Leaf</tissue>
    </source>
</reference>
<evidence type="ECO:0000313" key="2">
    <source>
        <dbReference type="Proteomes" id="UP000826271"/>
    </source>
</evidence>
<dbReference type="Proteomes" id="UP000826271">
    <property type="component" value="Unassembled WGS sequence"/>
</dbReference>
<gene>
    <name evidence="1" type="ORF">BUALT_Bualt17G0034700</name>
</gene>
<keyword evidence="2" id="KW-1185">Reference proteome</keyword>
<dbReference type="EMBL" id="WHWC01000017">
    <property type="protein sequence ID" value="KAG8366040.1"/>
    <property type="molecule type" value="Genomic_DNA"/>
</dbReference>